<reference evidence="1" key="1">
    <citation type="submission" date="2018-01" db="EMBL/GenBank/DDBJ databases">
        <authorList>
            <person name="Clerissi C."/>
        </authorList>
    </citation>
    <scope>NUCLEOTIDE SEQUENCE</scope>
    <source>
        <strain evidence="1">Cupriavidus oxalaticus LMG 2235</strain>
    </source>
</reference>
<evidence type="ECO:0000313" key="1">
    <source>
        <dbReference type="EMBL" id="SPC14241.1"/>
    </source>
</evidence>
<organism evidence="1">
    <name type="scientific">Cupriavidus oxalaticus</name>
    <dbReference type="NCBI Taxonomy" id="96344"/>
    <lineage>
        <taxon>Bacteria</taxon>
        <taxon>Pseudomonadati</taxon>
        <taxon>Pseudomonadota</taxon>
        <taxon>Betaproteobacteria</taxon>
        <taxon>Burkholderiales</taxon>
        <taxon>Burkholderiaceae</taxon>
        <taxon>Cupriavidus</taxon>
    </lineage>
</organism>
<sequence length="125" mass="14068">MFIQSKGRSANLHKCRHKARQGSGPAYGPISHPPHAIAQRDDKVSAPIRVHTFQHGNPILVFLSNYPNIGSNRDRGLADTAHSRTSCLSKQPCGERGPDLLHLHMSFFVYPWWLCREVCLSYHAL</sequence>
<accession>A0A375G3M0</accession>
<protein>
    <submittedName>
        <fullName evidence="1">Uncharacterized protein</fullName>
    </submittedName>
</protein>
<proteinExistence type="predicted"/>
<dbReference type="EMBL" id="OGUS01000121">
    <property type="protein sequence ID" value="SPC14241.1"/>
    <property type="molecule type" value="Genomic_DNA"/>
</dbReference>
<name>A0A375G3M0_9BURK</name>
<gene>
    <name evidence="1" type="ORF">CO2235_200097</name>
</gene>
<dbReference type="Proteomes" id="UP000256862">
    <property type="component" value="Chromosome CO2235"/>
</dbReference>
<dbReference type="AlphaFoldDB" id="A0A375G3M0"/>
<comment type="caution">
    <text evidence="1">The sequence shown here is derived from an EMBL/GenBank/DDBJ whole genome shotgun (WGS) entry which is preliminary data.</text>
</comment>